<feature type="region of interest" description="Disordered" evidence="1">
    <location>
        <begin position="1"/>
        <end position="24"/>
    </location>
</feature>
<protein>
    <submittedName>
        <fullName evidence="3">Uncharacterized protein</fullName>
    </submittedName>
</protein>
<organism evidence="3 4">
    <name type="scientific">Alloacidobacterium dinghuense</name>
    <dbReference type="NCBI Taxonomy" id="2763107"/>
    <lineage>
        <taxon>Bacteria</taxon>
        <taxon>Pseudomonadati</taxon>
        <taxon>Acidobacteriota</taxon>
        <taxon>Terriglobia</taxon>
        <taxon>Terriglobales</taxon>
        <taxon>Acidobacteriaceae</taxon>
        <taxon>Alloacidobacterium</taxon>
    </lineage>
</organism>
<keyword evidence="4" id="KW-1185">Reference proteome</keyword>
<reference evidence="3 4" key="1">
    <citation type="submission" date="2020-08" db="EMBL/GenBank/DDBJ databases">
        <title>Edaphobacter telluris sp. nov. and Acidobacterium dinghuensis sp. nov., two acidobacteria isolated from forest soil.</title>
        <authorList>
            <person name="Fu J."/>
            <person name="Qiu L."/>
        </authorList>
    </citation>
    <scope>NUCLEOTIDE SEQUENCE [LARGE SCALE GENOMIC DNA]</scope>
    <source>
        <strain evidence="3">4Y35</strain>
    </source>
</reference>
<dbReference type="RefSeq" id="WP_186745699.1">
    <property type="nucleotide sequence ID" value="NZ_CP060394.1"/>
</dbReference>
<evidence type="ECO:0000313" key="3">
    <source>
        <dbReference type="EMBL" id="QNI33939.1"/>
    </source>
</evidence>
<dbReference type="Proteomes" id="UP000515312">
    <property type="component" value="Chromosome"/>
</dbReference>
<evidence type="ECO:0000313" key="4">
    <source>
        <dbReference type="Proteomes" id="UP000515312"/>
    </source>
</evidence>
<proteinExistence type="predicted"/>
<evidence type="ECO:0000256" key="2">
    <source>
        <dbReference type="SAM" id="Phobius"/>
    </source>
</evidence>
<keyword evidence="2" id="KW-1133">Transmembrane helix</keyword>
<dbReference type="KEGG" id="adin:H7849_08545"/>
<name>A0A7G8BN19_9BACT</name>
<gene>
    <name evidence="3" type="ORF">H7849_08545</name>
</gene>
<dbReference type="AlphaFoldDB" id="A0A7G8BN19"/>
<feature type="transmembrane region" description="Helical" evidence="2">
    <location>
        <begin position="33"/>
        <end position="52"/>
    </location>
</feature>
<dbReference type="EMBL" id="CP060394">
    <property type="protein sequence ID" value="QNI33939.1"/>
    <property type="molecule type" value="Genomic_DNA"/>
</dbReference>
<keyword evidence="2" id="KW-0472">Membrane</keyword>
<sequence>MLNKDQQKKESAPGQSSGDGGTVSARSGFRRKLISAFILFHLIAITLWAIPYDLPSIVEGREIIAPYMRWTGLFQRWDMFAPKPILKNRYLKAVVITTHHHIYIWSYPRMDQLGFGERYRKERYRKLAENLTEDENPLLLADVVNHIARFYNDPNDPPEKVILLKYETTMRPWLDDGNEPEPKPEVLYEDYIDPADLQ</sequence>
<feature type="compositionally biased region" description="Basic and acidic residues" evidence="1">
    <location>
        <begin position="1"/>
        <end position="11"/>
    </location>
</feature>
<keyword evidence="2" id="KW-0812">Transmembrane</keyword>
<accession>A0A7G8BN19</accession>
<evidence type="ECO:0000256" key="1">
    <source>
        <dbReference type="SAM" id="MobiDB-lite"/>
    </source>
</evidence>